<accession>A0ABD6W5X3</accession>
<keyword evidence="5" id="KW-1185">Reference proteome</keyword>
<dbReference type="Proteomes" id="UP000239698">
    <property type="component" value="Unassembled WGS sequence"/>
</dbReference>
<evidence type="ECO:0000313" key="3">
    <source>
        <dbReference type="EMBL" id="PPH74593.1"/>
    </source>
</evidence>
<dbReference type="Proteomes" id="UP000237881">
    <property type="component" value="Unassembled WGS sequence"/>
</dbReference>
<evidence type="ECO:0000313" key="4">
    <source>
        <dbReference type="Proteomes" id="UP000237881"/>
    </source>
</evidence>
<gene>
    <name evidence="2" type="ORF">C5C04_12420</name>
    <name evidence="3" type="ORF">C5C40_12970</name>
</gene>
<organism evidence="2 4">
    <name type="scientific">Rathayibacter rathayi</name>
    <name type="common">Corynebacterium rathayi</name>
    <dbReference type="NCBI Taxonomy" id="33887"/>
    <lineage>
        <taxon>Bacteria</taxon>
        <taxon>Bacillati</taxon>
        <taxon>Actinomycetota</taxon>
        <taxon>Actinomycetes</taxon>
        <taxon>Micrococcales</taxon>
        <taxon>Microbacteriaceae</taxon>
        <taxon>Rathayibacter</taxon>
    </lineage>
</organism>
<evidence type="ECO:0000313" key="2">
    <source>
        <dbReference type="EMBL" id="PPF11295.1"/>
    </source>
</evidence>
<sequence>MVNPGIEGLDQRGSVQEGRRLADEHSASARQDGGARPGVLPIVDRGLPPAGDRSADAAPQRLRVALAGEGGGGTACADR</sequence>
<reference evidence="4 5" key="1">
    <citation type="submission" date="2018-02" db="EMBL/GenBank/DDBJ databases">
        <title>Bacteriophage NCPPB3778 and a type I-E CRISPR drive the evolution of the US Biological Select Agent, Rathayibacter toxicus.</title>
        <authorList>
            <person name="Davis E.W.II."/>
            <person name="Tabima J.F."/>
            <person name="Weisberg A.J."/>
            <person name="Lopes L.D."/>
            <person name="Wiseman M.S."/>
            <person name="Wiseman M.S."/>
            <person name="Pupko T."/>
            <person name="Belcher M.S."/>
            <person name="Sechler A.J."/>
            <person name="Tancos M.A."/>
            <person name="Schroeder B.K."/>
            <person name="Murray T.D."/>
            <person name="Luster D.G."/>
            <person name="Schneider W.L."/>
            <person name="Rogers E."/>
            <person name="Andreote F.D."/>
            <person name="Grunwald N.J."/>
            <person name="Putnam M.L."/>
            <person name="Chang J.H."/>
        </authorList>
    </citation>
    <scope>NUCLEOTIDE SEQUENCE [LARGE SCALE GENOMIC DNA]</scope>
    <source>
        <strain evidence="3 5">AY1D6</strain>
        <strain evidence="2 4">AY1I9</strain>
    </source>
</reference>
<protein>
    <submittedName>
        <fullName evidence="2">Uncharacterized protein</fullName>
    </submittedName>
</protein>
<feature type="region of interest" description="Disordered" evidence="1">
    <location>
        <begin position="1"/>
        <end position="57"/>
    </location>
</feature>
<evidence type="ECO:0000313" key="5">
    <source>
        <dbReference type="Proteomes" id="UP000239698"/>
    </source>
</evidence>
<evidence type="ECO:0000256" key="1">
    <source>
        <dbReference type="SAM" id="MobiDB-lite"/>
    </source>
</evidence>
<name>A0ABD6W5X3_RATRA</name>
<proteinExistence type="predicted"/>
<feature type="compositionally biased region" description="Basic and acidic residues" evidence="1">
    <location>
        <begin position="17"/>
        <end position="27"/>
    </location>
</feature>
<dbReference type="KEGG" id="rry:C1O28_09530"/>
<comment type="caution">
    <text evidence="2">The sequence shown here is derived from an EMBL/GenBank/DDBJ whole genome shotgun (WGS) entry which is preliminary data.</text>
</comment>
<dbReference type="AlphaFoldDB" id="A0ABD6W5X3"/>
<dbReference type="EMBL" id="PSVT01000035">
    <property type="protein sequence ID" value="PPH74593.1"/>
    <property type="molecule type" value="Genomic_DNA"/>
</dbReference>
<dbReference type="EMBL" id="PSUL01000035">
    <property type="protein sequence ID" value="PPF11295.1"/>
    <property type="molecule type" value="Genomic_DNA"/>
</dbReference>